<feature type="transmembrane region" description="Helical" evidence="2">
    <location>
        <begin position="189"/>
        <end position="213"/>
    </location>
</feature>
<sequence>MASLVLIDSSQMTSDSQYLGGEPTFVWRESGKPFRKNHPQFTRPRFEPRSAHPQKSGSTTTSALANYATEAGHANIVYLNSHGGRVQSHFGKTTLRTPDRDSNLDLLVIDSLVYCKSGALDDMATEAVHPTGIRTPIFLVIDSLVYCGSNAFDATTEAGWCLVKSFAGNTSAREVLFEIASYSALKKKFGVLSSIAVTILAAIPVVLTVSQWVSFYVPLQYLHCDK</sequence>
<keyword evidence="2" id="KW-0812">Transmembrane</keyword>
<keyword evidence="2" id="KW-0472">Membrane</keyword>
<reference evidence="3" key="1">
    <citation type="submission" date="2020-11" db="EMBL/GenBank/DDBJ databases">
        <authorList>
            <person name="Tran Van P."/>
        </authorList>
    </citation>
    <scope>NUCLEOTIDE SEQUENCE</scope>
</reference>
<dbReference type="AlphaFoldDB" id="A0A7R9ID77"/>
<gene>
    <name evidence="3" type="ORF">TTEB3V08_LOCUS3083</name>
</gene>
<name>A0A7R9ID77_9NEOP</name>
<feature type="region of interest" description="Disordered" evidence="1">
    <location>
        <begin position="29"/>
        <end position="60"/>
    </location>
</feature>
<accession>A0A7R9ID77</accession>
<protein>
    <submittedName>
        <fullName evidence="3">Uncharacterized protein</fullName>
    </submittedName>
</protein>
<evidence type="ECO:0000256" key="2">
    <source>
        <dbReference type="SAM" id="Phobius"/>
    </source>
</evidence>
<organism evidence="3">
    <name type="scientific">Timema tahoe</name>
    <dbReference type="NCBI Taxonomy" id="61484"/>
    <lineage>
        <taxon>Eukaryota</taxon>
        <taxon>Metazoa</taxon>
        <taxon>Ecdysozoa</taxon>
        <taxon>Arthropoda</taxon>
        <taxon>Hexapoda</taxon>
        <taxon>Insecta</taxon>
        <taxon>Pterygota</taxon>
        <taxon>Neoptera</taxon>
        <taxon>Polyneoptera</taxon>
        <taxon>Phasmatodea</taxon>
        <taxon>Timematodea</taxon>
        <taxon>Timematoidea</taxon>
        <taxon>Timematidae</taxon>
        <taxon>Timema</taxon>
    </lineage>
</organism>
<evidence type="ECO:0000256" key="1">
    <source>
        <dbReference type="SAM" id="MobiDB-lite"/>
    </source>
</evidence>
<dbReference type="EMBL" id="OE000770">
    <property type="protein sequence ID" value="CAD7454995.1"/>
    <property type="molecule type" value="Genomic_DNA"/>
</dbReference>
<keyword evidence="2" id="KW-1133">Transmembrane helix</keyword>
<proteinExistence type="predicted"/>
<evidence type="ECO:0000313" key="3">
    <source>
        <dbReference type="EMBL" id="CAD7454995.1"/>
    </source>
</evidence>